<evidence type="ECO:0000313" key="2">
    <source>
        <dbReference type="EMBL" id="NMG42230.1"/>
    </source>
</evidence>
<gene>
    <name evidence="2" type="ORF">GPA22_00555</name>
</gene>
<dbReference type="RefSeq" id="WP_169254149.1">
    <property type="nucleotide sequence ID" value="NZ_WTVN01000001.1"/>
</dbReference>
<reference evidence="2 3" key="1">
    <citation type="submission" date="2019-12" db="EMBL/GenBank/DDBJ databases">
        <title>Comparative genomics gives insights into the taxonomy of the Azoarcus-Aromatoleum group and reveals separate origins of nif in the plant-associated Azoarcus and non-plant-associated Aromatoleum sub-groups.</title>
        <authorList>
            <person name="Lafos M."/>
            <person name="Maluk M."/>
            <person name="Batista M."/>
            <person name="Junghare M."/>
            <person name="Carmona M."/>
            <person name="Faoro H."/>
            <person name="Cruz L.M."/>
            <person name="Battistoni F."/>
            <person name="De Souza E."/>
            <person name="Pedrosa F."/>
            <person name="Chen W.-M."/>
            <person name="Poole P.S."/>
            <person name="Dixon R.A."/>
            <person name="James E.K."/>
        </authorList>
    </citation>
    <scope>NUCLEOTIDE SEQUENCE [LARGE SCALE GENOMIC DNA]</scope>
    <source>
        <strain evidence="2 3">Td21</strain>
    </source>
</reference>
<dbReference type="PANTHER" id="PTHR48228:SF5">
    <property type="entry name" value="ALPHA-METHYLACYL-COA RACEMASE"/>
    <property type="match status" value="1"/>
</dbReference>
<dbReference type="Pfam" id="PF02515">
    <property type="entry name" value="CoA_transf_3"/>
    <property type="match status" value="1"/>
</dbReference>
<dbReference type="InterPro" id="IPR023606">
    <property type="entry name" value="CoA-Trfase_III_dom_1_sf"/>
</dbReference>
<dbReference type="SUPFAM" id="SSF89796">
    <property type="entry name" value="CoA-transferase family III (CaiB/BaiF)"/>
    <property type="match status" value="1"/>
</dbReference>
<accession>A0ABX1PVD0</accession>
<protein>
    <submittedName>
        <fullName evidence="2">CoA transferase</fullName>
    </submittedName>
</protein>
<proteinExistence type="predicted"/>
<keyword evidence="2" id="KW-0808">Transferase</keyword>
<feature type="region of interest" description="Disordered" evidence="1">
    <location>
        <begin position="335"/>
        <end position="356"/>
    </location>
</feature>
<sequence length="380" mass="41069">MAGPLHGIRVVEMAGLGPGPFCGMMLADMGADVICIERKPSTVQSDFDKLKRTVTDRGRRSVALDMKKEGAADLVLRLVETADVLIEGFRPGVMERLGLGPDICLAHNHRLVYGRMTGWGQQGPLSHTAGHDINYIAISGALGAMGYADRPPTPPLHLVGDMGGGGMILAFGIVCALLEAKTSGQGQVIDAAISDGTASLACMYYGMRAKEQWSRQRADNLLDGGAHFYGCYECADGRHIAIGAIEPQFYRLLLELCQIDDPEFADQWNKQAWPELREKLRRIFVRRSQDEWRALLEGTDACFAPVLDFDQALAHPHHRARNTFIDIDGIAQPAPAPRFSRTPGSAGRLPESAGQHTSEVLAEAGFSPAELADLAAAGII</sequence>
<dbReference type="Gene3D" id="3.30.1540.10">
    <property type="entry name" value="formyl-coa transferase, domain 3"/>
    <property type="match status" value="1"/>
</dbReference>
<dbReference type="Proteomes" id="UP000623795">
    <property type="component" value="Unassembled WGS sequence"/>
</dbReference>
<dbReference type="InterPro" id="IPR050509">
    <property type="entry name" value="CoA-transferase_III"/>
</dbReference>
<organism evidence="2 3">
    <name type="scientific">Aromatoleum toluvorans</name>
    <dbReference type="NCBI Taxonomy" id="92002"/>
    <lineage>
        <taxon>Bacteria</taxon>
        <taxon>Pseudomonadati</taxon>
        <taxon>Pseudomonadota</taxon>
        <taxon>Betaproteobacteria</taxon>
        <taxon>Rhodocyclales</taxon>
        <taxon>Rhodocyclaceae</taxon>
        <taxon>Aromatoleum</taxon>
    </lineage>
</organism>
<dbReference type="InterPro" id="IPR044855">
    <property type="entry name" value="CoA-Trfase_III_dom3_sf"/>
</dbReference>
<name>A0ABX1PVD0_9RHOO</name>
<dbReference type="PANTHER" id="PTHR48228">
    <property type="entry name" value="SUCCINYL-COA--D-CITRAMALATE COA-TRANSFERASE"/>
    <property type="match status" value="1"/>
</dbReference>
<dbReference type="InterPro" id="IPR003673">
    <property type="entry name" value="CoA-Trfase_fam_III"/>
</dbReference>
<dbReference type="EMBL" id="WTVN01000001">
    <property type="protein sequence ID" value="NMG42230.1"/>
    <property type="molecule type" value="Genomic_DNA"/>
</dbReference>
<keyword evidence="3" id="KW-1185">Reference proteome</keyword>
<evidence type="ECO:0000313" key="3">
    <source>
        <dbReference type="Proteomes" id="UP000623795"/>
    </source>
</evidence>
<evidence type="ECO:0000256" key="1">
    <source>
        <dbReference type="SAM" id="MobiDB-lite"/>
    </source>
</evidence>
<comment type="caution">
    <text evidence="2">The sequence shown here is derived from an EMBL/GenBank/DDBJ whole genome shotgun (WGS) entry which is preliminary data.</text>
</comment>
<dbReference type="GO" id="GO:0016740">
    <property type="term" value="F:transferase activity"/>
    <property type="evidence" value="ECO:0007669"/>
    <property type="project" value="UniProtKB-KW"/>
</dbReference>
<dbReference type="Gene3D" id="3.40.50.10540">
    <property type="entry name" value="Crotonobetainyl-coa:carnitine coa-transferase, domain 1"/>
    <property type="match status" value="1"/>
</dbReference>